<dbReference type="AlphaFoldDB" id="A0A1E2SMH6"/>
<sequence>MTETDPLLAAIETLTKPVVDHIAQRTDSGKWIKAHTVEHPPLLKQMREAVWPSTGNDGNSKSSPQERALADNSMLFAYVTINAAIADWVRMAGGKPTRYPIPNLNQWARLHMSDPDRDDDWYVRMLHGWAYTIRHCSTNRSHSPSPVPARCAVPLSGAT</sequence>
<reference evidence="1 2" key="1">
    <citation type="submission" date="2015-11" db="EMBL/GenBank/DDBJ databases">
        <authorList>
            <person name="Zhang Y."/>
            <person name="Guo Z."/>
        </authorList>
    </citation>
    <scope>NUCLEOTIDE SEQUENCE [LARGE SCALE GENOMIC DNA]</scope>
    <source>
        <strain evidence="2">gdw1</strain>
    </source>
</reference>
<dbReference type="EMBL" id="LNZG01000004">
    <property type="protein sequence ID" value="ODA90920.1"/>
    <property type="molecule type" value="Genomic_DNA"/>
</dbReference>
<organism evidence="1 2">
    <name type="scientific">Leifsonia xyli subsp. xyli</name>
    <dbReference type="NCBI Taxonomy" id="59736"/>
    <lineage>
        <taxon>Bacteria</taxon>
        <taxon>Bacillati</taxon>
        <taxon>Actinomycetota</taxon>
        <taxon>Actinomycetes</taxon>
        <taxon>Micrococcales</taxon>
        <taxon>Microbacteriaceae</taxon>
        <taxon>Leifsonia</taxon>
    </lineage>
</organism>
<proteinExistence type="predicted"/>
<evidence type="ECO:0000313" key="1">
    <source>
        <dbReference type="EMBL" id="ODA90920.1"/>
    </source>
</evidence>
<gene>
    <name evidence="1" type="ORF">ATY41_07590</name>
</gene>
<name>A0A1E2SMH6_LEIXY</name>
<dbReference type="OrthoDB" id="5023842at2"/>
<dbReference type="RefSeq" id="WP_041766866.1">
    <property type="nucleotide sequence ID" value="NZ_LNZG01000004.1"/>
</dbReference>
<comment type="caution">
    <text evidence="1">The sequence shown here is derived from an EMBL/GenBank/DDBJ whole genome shotgun (WGS) entry which is preliminary data.</text>
</comment>
<protein>
    <submittedName>
        <fullName evidence="1">Uncharacterized protein</fullName>
    </submittedName>
</protein>
<dbReference type="Proteomes" id="UP000094426">
    <property type="component" value="Unassembled WGS sequence"/>
</dbReference>
<accession>A0A1E2SMH6</accession>
<evidence type="ECO:0000313" key="2">
    <source>
        <dbReference type="Proteomes" id="UP000094426"/>
    </source>
</evidence>